<reference evidence="2" key="1">
    <citation type="journal article" date="2013" name="Nat. Commun.">
        <title>Whole-genome sequencing of Oryza brachyantha reveals mechanisms underlying Oryza genome evolution.</title>
        <authorList>
            <person name="Chen J."/>
            <person name="Huang Q."/>
            <person name="Gao D."/>
            <person name="Wang J."/>
            <person name="Lang Y."/>
            <person name="Liu T."/>
            <person name="Li B."/>
            <person name="Bai Z."/>
            <person name="Luis Goicoechea J."/>
            <person name="Liang C."/>
            <person name="Chen C."/>
            <person name="Zhang W."/>
            <person name="Sun S."/>
            <person name="Liao Y."/>
            <person name="Zhang X."/>
            <person name="Yang L."/>
            <person name="Song C."/>
            <person name="Wang M."/>
            <person name="Shi J."/>
            <person name="Liu G."/>
            <person name="Liu J."/>
            <person name="Zhou H."/>
            <person name="Zhou W."/>
            <person name="Yu Q."/>
            <person name="An N."/>
            <person name="Chen Y."/>
            <person name="Cai Q."/>
            <person name="Wang B."/>
            <person name="Liu B."/>
            <person name="Min J."/>
            <person name="Huang Y."/>
            <person name="Wu H."/>
            <person name="Li Z."/>
            <person name="Zhang Y."/>
            <person name="Yin Y."/>
            <person name="Song W."/>
            <person name="Jiang J."/>
            <person name="Jackson S.A."/>
            <person name="Wing R.A."/>
            <person name="Wang J."/>
            <person name="Chen M."/>
        </authorList>
    </citation>
    <scope>NUCLEOTIDE SEQUENCE [LARGE SCALE GENOMIC DNA]</scope>
    <source>
        <strain evidence="2">cv. IRGC 101232</strain>
    </source>
</reference>
<protein>
    <recommendedName>
        <fullName evidence="4">Secreted protein</fullName>
    </recommendedName>
</protein>
<evidence type="ECO:0000313" key="2">
    <source>
        <dbReference type="EnsemblPlants" id="OB03G15990.1"/>
    </source>
</evidence>
<dbReference type="AlphaFoldDB" id="J3LKM3"/>
<feature type="chain" id="PRO_5003773636" description="Secreted protein" evidence="1">
    <location>
        <begin position="34"/>
        <end position="78"/>
    </location>
</feature>
<evidence type="ECO:0000313" key="3">
    <source>
        <dbReference type="Proteomes" id="UP000006038"/>
    </source>
</evidence>
<evidence type="ECO:0000256" key="1">
    <source>
        <dbReference type="SAM" id="SignalP"/>
    </source>
</evidence>
<organism evidence="2">
    <name type="scientific">Oryza brachyantha</name>
    <name type="common">malo sina</name>
    <dbReference type="NCBI Taxonomy" id="4533"/>
    <lineage>
        <taxon>Eukaryota</taxon>
        <taxon>Viridiplantae</taxon>
        <taxon>Streptophyta</taxon>
        <taxon>Embryophyta</taxon>
        <taxon>Tracheophyta</taxon>
        <taxon>Spermatophyta</taxon>
        <taxon>Magnoliopsida</taxon>
        <taxon>Liliopsida</taxon>
        <taxon>Poales</taxon>
        <taxon>Poaceae</taxon>
        <taxon>BOP clade</taxon>
        <taxon>Oryzoideae</taxon>
        <taxon>Oryzeae</taxon>
        <taxon>Oryzinae</taxon>
        <taxon>Oryza</taxon>
    </lineage>
</organism>
<dbReference type="Proteomes" id="UP000006038">
    <property type="component" value="Chromosome 3"/>
</dbReference>
<dbReference type="Gramene" id="OB03G15990.1">
    <property type="protein sequence ID" value="OB03G15990.1"/>
    <property type="gene ID" value="OB03G15990"/>
</dbReference>
<dbReference type="HOGENOM" id="CLU_2625895_0_0_1"/>
<accession>J3LKM3</accession>
<feature type="signal peptide" evidence="1">
    <location>
        <begin position="1"/>
        <end position="33"/>
    </location>
</feature>
<name>J3LKM3_ORYBR</name>
<keyword evidence="3" id="KW-1185">Reference proteome</keyword>
<keyword evidence="1" id="KW-0732">Signal</keyword>
<dbReference type="EnsemblPlants" id="OB03G15990.1">
    <property type="protein sequence ID" value="OB03G15990.1"/>
    <property type="gene ID" value="OB03G15990"/>
</dbReference>
<proteinExistence type="predicted"/>
<sequence>MRGLRPMSPRTTTAARFLFPVSIAAAISTCLQSVEISDPTTPQGVQMRCLLGRAPNPGSRYTKDLEVPEKVKRHLAIY</sequence>
<evidence type="ECO:0008006" key="4">
    <source>
        <dbReference type="Google" id="ProtNLM"/>
    </source>
</evidence>
<reference evidence="2" key="2">
    <citation type="submission" date="2013-04" db="UniProtKB">
        <authorList>
            <consortium name="EnsemblPlants"/>
        </authorList>
    </citation>
    <scope>IDENTIFICATION</scope>
</reference>